<dbReference type="InterPro" id="IPR053144">
    <property type="entry name" value="Acetyltransferase_Butenolide"/>
</dbReference>
<comment type="caution">
    <text evidence="2">The sequence shown here is derived from an EMBL/GenBank/DDBJ whole genome shotgun (WGS) entry which is preliminary data.</text>
</comment>
<feature type="domain" description="N-acetyltransferase" evidence="1">
    <location>
        <begin position="4"/>
        <end position="140"/>
    </location>
</feature>
<dbReference type="GO" id="GO:0016747">
    <property type="term" value="F:acyltransferase activity, transferring groups other than amino-acyl groups"/>
    <property type="evidence" value="ECO:0007669"/>
    <property type="project" value="InterPro"/>
</dbReference>
<gene>
    <name evidence="2" type="ORF">J2I48_08160</name>
</gene>
<dbReference type="CDD" id="cd04301">
    <property type="entry name" value="NAT_SF"/>
    <property type="match status" value="1"/>
</dbReference>
<dbReference type="Gene3D" id="3.40.630.30">
    <property type="match status" value="1"/>
</dbReference>
<accession>A0A939G307</accession>
<dbReference type="AlphaFoldDB" id="A0A939G307"/>
<dbReference type="SUPFAM" id="SSF55729">
    <property type="entry name" value="Acyl-CoA N-acyltransferases (Nat)"/>
    <property type="match status" value="1"/>
</dbReference>
<dbReference type="Pfam" id="PF13508">
    <property type="entry name" value="Acetyltransf_7"/>
    <property type="match status" value="1"/>
</dbReference>
<dbReference type="EMBL" id="JAFMYU010000005">
    <property type="protein sequence ID" value="MBO0930961.1"/>
    <property type="molecule type" value="Genomic_DNA"/>
</dbReference>
<protein>
    <submittedName>
        <fullName evidence="2">GNAT family N-acetyltransferase</fullName>
    </submittedName>
</protein>
<dbReference type="InterPro" id="IPR000182">
    <property type="entry name" value="GNAT_dom"/>
</dbReference>
<name>A0A939G307_9BACT</name>
<dbReference type="PROSITE" id="PS51186">
    <property type="entry name" value="GNAT"/>
    <property type="match status" value="1"/>
</dbReference>
<evidence type="ECO:0000313" key="3">
    <source>
        <dbReference type="Proteomes" id="UP000664795"/>
    </source>
</evidence>
<keyword evidence="3" id="KW-1185">Reference proteome</keyword>
<organism evidence="2 3">
    <name type="scientific">Fibrella aquatilis</name>
    <dbReference type="NCBI Taxonomy" id="2817059"/>
    <lineage>
        <taxon>Bacteria</taxon>
        <taxon>Pseudomonadati</taxon>
        <taxon>Bacteroidota</taxon>
        <taxon>Cytophagia</taxon>
        <taxon>Cytophagales</taxon>
        <taxon>Spirosomataceae</taxon>
        <taxon>Fibrella</taxon>
    </lineage>
</organism>
<evidence type="ECO:0000259" key="1">
    <source>
        <dbReference type="PROSITE" id="PS51186"/>
    </source>
</evidence>
<dbReference type="PANTHER" id="PTHR43233">
    <property type="entry name" value="FAMILY N-ACETYLTRANSFERASE, PUTATIVE (AFU_ORTHOLOGUE AFUA_6G03350)-RELATED"/>
    <property type="match status" value="1"/>
</dbReference>
<dbReference type="Proteomes" id="UP000664795">
    <property type="component" value="Unassembled WGS sequence"/>
</dbReference>
<evidence type="ECO:0000313" key="2">
    <source>
        <dbReference type="EMBL" id="MBO0930961.1"/>
    </source>
</evidence>
<reference evidence="2 3" key="1">
    <citation type="submission" date="2021-03" db="EMBL/GenBank/DDBJ databases">
        <title>Fibrella sp. HMF5036 genome sequencing and assembly.</title>
        <authorList>
            <person name="Kang H."/>
            <person name="Kim H."/>
            <person name="Bae S."/>
            <person name="Joh K."/>
        </authorList>
    </citation>
    <scope>NUCLEOTIDE SEQUENCE [LARGE SCALE GENOMIC DNA]</scope>
    <source>
        <strain evidence="2 3">HMF5036</strain>
    </source>
</reference>
<dbReference type="InterPro" id="IPR016181">
    <property type="entry name" value="Acyl_CoA_acyltransferase"/>
</dbReference>
<dbReference type="PANTHER" id="PTHR43233:SF1">
    <property type="entry name" value="FAMILY N-ACETYLTRANSFERASE, PUTATIVE (AFU_ORTHOLOGUE AFUA_6G03350)-RELATED"/>
    <property type="match status" value="1"/>
</dbReference>
<sequence>MENVEISTDKARLDVAMVHRFLSKEAYWSKNIPLDTVQRSIEGSLCFGIYLDNQQVGFARVITDYATFAYLADVFVLPEHRGKGLSKQLIAYIMAYPSLQGLRRWMLITYDAHGLYEQFGFKPTTENPQNTMFIKPFEAY</sequence>
<proteinExistence type="predicted"/>